<dbReference type="Gene3D" id="1.20.58.1460">
    <property type="match status" value="1"/>
</dbReference>
<dbReference type="PANTHER" id="PTHR30319">
    <property type="entry name" value="PHENYLACETIC ACID REGULATOR-RELATED TRANSCRIPTIONAL REPRESSOR"/>
    <property type="match status" value="1"/>
</dbReference>
<dbReference type="SUPFAM" id="SSF46785">
    <property type="entry name" value="Winged helix' DNA-binding domain"/>
    <property type="match status" value="1"/>
</dbReference>
<dbReference type="RefSeq" id="WP_377402469.1">
    <property type="nucleotide sequence ID" value="NZ_JBHTFQ010000004.1"/>
</dbReference>
<organism evidence="3 4">
    <name type="scientific">Plastorhodobacter daqingensis</name>
    <dbReference type="NCBI Taxonomy" id="1387281"/>
    <lineage>
        <taxon>Bacteria</taxon>
        <taxon>Pseudomonadati</taxon>
        <taxon>Pseudomonadota</taxon>
        <taxon>Alphaproteobacteria</taxon>
        <taxon>Rhodobacterales</taxon>
        <taxon>Paracoccaceae</taxon>
        <taxon>Plastorhodobacter</taxon>
    </lineage>
</organism>
<dbReference type="InterPro" id="IPR036390">
    <property type="entry name" value="WH_DNA-bd_sf"/>
</dbReference>
<dbReference type="EMBL" id="JBHTFQ010000004">
    <property type="protein sequence ID" value="MFC7704352.1"/>
    <property type="molecule type" value="Genomic_DNA"/>
</dbReference>
<dbReference type="Gene3D" id="1.10.10.10">
    <property type="entry name" value="Winged helix-like DNA-binding domain superfamily/Winged helix DNA-binding domain"/>
    <property type="match status" value="1"/>
</dbReference>
<evidence type="ECO:0000259" key="1">
    <source>
        <dbReference type="Pfam" id="PF07848"/>
    </source>
</evidence>
<sequence length="300" mass="31966">MTRNDRAGRQIDRILEDCGLRAASFIVTIYGDVIDPRGGEVWMGNLIATCAAAGISETLVRTAVSRLVTAGQLSGEREGRRSYYSLTPEARAEFAQAAQVLFHPPAAGQTEAWRFVHLGADAPPSQISLLEAMGFARVGPQLFAGPARGDGSALPGLVFSARMPCGAGAPPEALRDFAAAHWDLDRHAAAYARFIGWFTPLARILEQDGPPGPGTCLTARLLLVHLFRAVLLRDPRLPGAALPTDWPGHEARRLFSRSYLALSPGAESAVAADFVTRLGPLPPRTAATLARAQGLEKAIS</sequence>
<dbReference type="Pfam" id="PF08223">
    <property type="entry name" value="PaaX_C"/>
    <property type="match status" value="1"/>
</dbReference>
<feature type="domain" description="Transcriptional repressor PaaX-like N-terminal" evidence="1">
    <location>
        <begin position="21"/>
        <end position="88"/>
    </location>
</feature>
<evidence type="ECO:0000259" key="2">
    <source>
        <dbReference type="Pfam" id="PF08223"/>
    </source>
</evidence>
<dbReference type="PIRSF" id="PIRSF020623">
    <property type="entry name" value="PaaX"/>
    <property type="match status" value="1"/>
</dbReference>
<evidence type="ECO:0000313" key="4">
    <source>
        <dbReference type="Proteomes" id="UP001596516"/>
    </source>
</evidence>
<dbReference type="Proteomes" id="UP001596516">
    <property type="component" value="Unassembled WGS sequence"/>
</dbReference>
<protein>
    <submittedName>
        <fullName evidence="3">PaaX family transcriptional regulator C-terminal domain-containing protein</fullName>
    </submittedName>
</protein>
<feature type="domain" description="Transcriptional repressor PaaX-like C-terminal" evidence="2">
    <location>
        <begin position="182"/>
        <end position="270"/>
    </location>
</feature>
<reference evidence="4" key="1">
    <citation type="journal article" date="2019" name="Int. J. Syst. Evol. Microbiol.">
        <title>The Global Catalogue of Microorganisms (GCM) 10K type strain sequencing project: providing services to taxonomists for standard genome sequencing and annotation.</title>
        <authorList>
            <consortium name="The Broad Institute Genomics Platform"/>
            <consortium name="The Broad Institute Genome Sequencing Center for Infectious Disease"/>
            <person name="Wu L."/>
            <person name="Ma J."/>
        </authorList>
    </citation>
    <scope>NUCLEOTIDE SEQUENCE [LARGE SCALE GENOMIC DNA]</scope>
    <source>
        <strain evidence="4">CGMCC 1.12750</strain>
    </source>
</reference>
<dbReference type="Pfam" id="PF07848">
    <property type="entry name" value="PaaX"/>
    <property type="match status" value="1"/>
</dbReference>
<dbReference type="InterPro" id="IPR036388">
    <property type="entry name" value="WH-like_DNA-bd_sf"/>
</dbReference>
<accession>A0ABW2UI72</accession>
<dbReference type="InterPro" id="IPR011965">
    <property type="entry name" value="PaaX_trns_reg"/>
</dbReference>
<name>A0ABW2UI72_9RHOB</name>
<keyword evidence="4" id="KW-1185">Reference proteome</keyword>
<dbReference type="PANTHER" id="PTHR30319:SF1">
    <property type="entry name" value="TRANSCRIPTIONAL REPRESSOR PAAX"/>
    <property type="match status" value="1"/>
</dbReference>
<proteinExistence type="predicted"/>
<dbReference type="InterPro" id="IPR013225">
    <property type="entry name" value="PaaX_C"/>
</dbReference>
<gene>
    <name evidence="3" type="ORF">ACFQXB_09110</name>
</gene>
<comment type="caution">
    <text evidence="3">The sequence shown here is derived from an EMBL/GenBank/DDBJ whole genome shotgun (WGS) entry which is preliminary data.</text>
</comment>
<dbReference type="InterPro" id="IPR012906">
    <property type="entry name" value="PaaX-like_N"/>
</dbReference>
<evidence type="ECO:0000313" key="3">
    <source>
        <dbReference type="EMBL" id="MFC7704352.1"/>
    </source>
</evidence>